<name>A0A263BWS4_9BACI</name>
<dbReference type="Proteomes" id="UP000217083">
    <property type="component" value="Unassembled WGS sequence"/>
</dbReference>
<gene>
    <name evidence="8" type="ORF">CIB95_01100</name>
</gene>
<evidence type="ECO:0000256" key="2">
    <source>
        <dbReference type="ARBA" id="ARBA00022475"/>
    </source>
</evidence>
<comment type="subcellular location">
    <subcellularLocation>
        <location evidence="1 6">Cell membrane</location>
        <topology evidence="1 6">Multi-pass membrane protein</topology>
    </subcellularLocation>
</comment>
<evidence type="ECO:0000313" key="8">
    <source>
        <dbReference type="EMBL" id="OZM58201.1"/>
    </source>
</evidence>
<reference evidence="8 9" key="2">
    <citation type="submission" date="2017-09" db="EMBL/GenBank/DDBJ databases">
        <title>Bacillus patelloidae sp. nov., isolated from the intestinal tract of a marine limpet.</title>
        <authorList>
            <person name="Liu R."/>
            <person name="Dong C."/>
            <person name="Shao Z."/>
        </authorList>
    </citation>
    <scope>NUCLEOTIDE SEQUENCE [LARGE SCALE GENOMIC DNA]</scope>
    <source>
        <strain evidence="8 9">SA5d-4</strain>
    </source>
</reference>
<evidence type="ECO:0000256" key="5">
    <source>
        <dbReference type="ARBA" id="ARBA00023136"/>
    </source>
</evidence>
<keyword evidence="2 6" id="KW-1003">Cell membrane</keyword>
<reference evidence="9" key="1">
    <citation type="submission" date="2017-08" db="EMBL/GenBank/DDBJ databases">
        <authorList>
            <person name="Huang Z."/>
        </authorList>
    </citation>
    <scope>NUCLEOTIDE SEQUENCE [LARGE SCALE GENOMIC DNA]</scope>
    <source>
        <strain evidence="9">SA5d-4</strain>
    </source>
</reference>
<comment type="caution">
    <text evidence="8">The sequence shown here is derived from an EMBL/GenBank/DDBJ whole genome shotgun (WGS) entry which is preliminary data.</text>
</comment>
<keyword evidence="5 6" id="KW-0472">Membrane</keyword>
<feature type="transmembrane region" description="Helical" evidence="6">
    <location>
        <begin position="57"/>
        <end position="80"/>
    </location>
</feature>
<sequence length="202" mass="23298">MDLETFKAFFTEENIRAFLENYRDLGPLPGILLPFLESIFPVLPIFIFIAGNAAAYGLWWGFLFSWIGAFLGSIVVFVVIRKFQHIKIIQYFQNHKRVKPVTNWIDRHGFGPLFIIQCFPFSPSAFINVVAGISRMKFYQYALAVFLGKMVMVFIVSYIGHDIFSLIHNPIQLMVILAVIFLLWIAGKQLEKRLSKKIDSNI</sequence>
<dbReference type="Pfam" id="PF09335">
    <property type="entry name" value="VTT_dom"/>
    <property type="match status" value="1"/>
</dbReference>
<evidence type="ECO:0000256" key="6">
    <source>
        <dbReference type="RuleBase" id="RU366058"/>
    </source>
</evidence>
<feature type="transmembrane region" description="Helical" evidence="6">
    <location>
        <begin position="166"/>
        <end position="187"/>
    </location>
</feature>
<dbReference type="GO" id="GO:0005886">
    <property type="term" value="C:plasma membrane"/>
    <property type="evidence" value="ECO:0007669"/>
    <property type="project" value="UniProtKB-SubCell"/>
</dbReference>
<feature type="transmembrane region" description="Helical" evidence="6">
    <location>
        <begin position="141"/>
        <end position="160"/>
    </location>
</feature>
<dbReference type="PANTHER" id="PTHR12677:SF55">
    <property type="entry name" value="UNDECAPRENYL PHOSPHATE TRANSPORTER SAOUHSC_00901-RELATED"/>
    <property type="match status" value="1"/>
</dbReference>
<comment type="similarity">
    <text evidence="6">Belongs to the TVP38/TMEM64 family.</text>
</comment>
<evidence type="ECO:0000259" key="7">
    <source>
        <dbReference type="Pfam" id="PF09335"/>
    </source>
</evidence>
<evidence type="ECO:0000313" key="9">
    <source>
        <dbReference type="Proteomes" id="UP000217083"/>
    </source>
</evidence>
<dbReference type="InterPro" id="IPR015414">
    <property type="entry name" value="TMEM64"/>
</dbReference>
<evidence type="ECO:0000256" key="3">
    <source>
        <dbReference type="ARBA" id="ARBA00022692"/>
    </source>
</evidence>
<feature type="domain" description="VTT" evidence="7">
    <location>
        <begin position="44"/>
        <end position="161"/>
    </location>
</feature>
<evidence type="ECO:0000256" key="4">
    <source>
        <dbReference type="ARBA" id="ARBA00022989"/>
    </source>
</evidence>
<comment type="caution">
    <text evidence="6">Lacks conserved residue(s) required for the propagation of feature annotation.</text>
</comment>
<evidence type="ECO:0000256" key="1">
    <source>
        <dbReference type="ARBA" id="ARBA00004651"/>
    </source>
</evidence>
<dbReference type="RefSeq" id="WP_094920699.1">
    <property type="nucleotide sequence ID" value="NZ_NPIA01000001.1"/>
</dbReference>
<keyword evidence="3 6" id="KW-0812">Transmembrane</keyword>
<accession>A0A263BWS4</accession>
<keyword evidence="4 6" id="KW-1133">Transmembrane helix</keyword>
<dbReference type="PANTHER" id="PTHR12677">
    <property type="entry name" value="GOLGI APPARATUS MEMBRANE PROTEIN TVP38-RELATED"/>
    <property type="match status" value="1"/>
</dbReference>
<dbReference type="EMBL" id="NPIA01000001">
    <property type="protein sequence ID" value="OZM58201.1"/>
    <property type="molecule type" value="Genomic_DNA"/>
</dbReference>
<dbReference type="AlphaFoldDB" id="A0A263BWS4"/>
<keyword evidence="9" id="KW-1185">Reference proteome</keyword>
<feature type="transmembrane region" description="Helical" evidence="6">
    <location>
        <begin position="31"/>
        <end position="51"/>
    </location>
</feature>
<proteinExistence type="inferred from homology"/>
<dbReference type="InterPro" id="IPR032816">
    <property type="entry name" value="VTT_dom"/>
</dbReference>
<organism evidence="8 9">
    <name type="scientific">Lottiidibacillus patelloidae</name>
    <dbReference type="NCBI Taxonomy" id="2670334"/>
    <lineage>
        <taxon>Bacteria</taxon>
        <taxon>Bacillati</taxon>
        <taxon>Bacillota</taxon>
        <taxon>Bacilli</taxon>
        <taxon>Bacillales</taxon>
        <taxon>Bacillaceae</taxon>
        <taxon>Lottiidibacillus</taxon>
    </lineage>
</organism>
<protein>
    <recommendedName>
        <fullName evidence="6">TVP38/TMEM64 family membrane protein</fullName>
    </recommendedName>
</protein>